<dbReference type="AlphaFoldDB" id="A0A4R5BH69"/>
<dbReference type="RefSeq" id="WP_131896126.1">
    <property type="nucleotide sequence ID" value="NZ_SMKU01000117.1"/>
</dbReference>
<keyword evidence="3" id="KW-1185">Reference proteome</keyword>
<sequence length="168" mass="17587">MFALVAVVGMAVMLALFWDDSEAASGPSEVGDARSGVSVELTEGRGYFLYVRDGASTPRSCTVRVGDASGPVRLTTKNSWAESDHQSYRYVGSFEAPVSGQAKLTCGGVSGPLLVTPDDTIHAYLGLSVLVAVLLGVLAILAFVFLLVRRGNARRASASASVPGPYPY</sequence>
<evidence type="ECO:0000313" key="3">
    <source>
        <dbReference type="Proteomes" id="UP000294513"/>
    </source>
</evidence>
<comment type="caution">
    <text evidence="2">The sequence shown here is derived from an EMBL/GenBank/DDBJ whole genome shotgun (WGS) entry which is preliminary data.</text>
</comment>
<reference evidence="2 3" key="1">
    <citation type="submission" date="2019-03" db="EMBL/GenBank/DDBJ databases">
        <title>Draft genome sequences of novel Actinobacteria.</title>
        <authorList>
            <person name="Sahin N."/>
            <person name="Ay H."/>
            <person name="Saygin H."/>
        </authorList>
    </citation>
    <scope>NUCLEOTIDE SEQUENCE [LARGE SCALE GENOMIC DNA]</scope>
    <source>
        <strain evidence="2 3">H3C3</strain>
    </source>
</reference>
<accession>A0A4R5BH69</accession>
<proteinExistence type="predicted"/>
<feature type="transmembrane region" description="Helical" evidence="1">
    <location>
        <begin position="121"/>
        <end position="148"/>
    </location>
</feature>
<dbReference type="Proteomes" id="UP000294513">
    <property type="component" value="Unassembled WGS sequence"/>
</dbReference>
<dbReference type="EMBL" id="SMKU01000117">
    <property type="protein sequence ID" value="TDD83032.1"/>
    <property type="molecule type" value="Genomic_DNA"/>
</dbReference>
<dbReference type="OrthoDB" id="3480400at2"/>
<evidence type="ECO:0000256" key="1">
    <source>
        <dbReference type="SAM" id="Phobius"/>
    </source>
</evidence>
<name>A0A4R5BH69_9ACTN</name>
<keyword evidence="1" id="KW-0472">Membrane</keyword>
<keyword evidence="1" id="KW-1133">Transmembrane helix</keyword>
<organism evidence="2 3">
    <name type="scientific">Actinomadura rubrisoli</name>
    <dbReference type="NCBI Taxonomy" id="2530368"/>
    <lineage>
        <taxon>Bacteria</taxon>
        <taxon>Bacillati</taxon>
        <taxon>Actinomycetota</taxon>
        <taxon>Actinomycetes</taxon>
        <taxon>Streptosporangiales</taxon>
        <taxon>Thermomonosporaceae</taxon>
        <taxon>Actinomadura</taxon>
    </lineage>
</organism>
<gene>
    <name evidence="2" type="ORF">E1298_21850</name>
</gene>
<protein>
    <submittedName>
        <fullName evidence="2">Uncharacterized protein</fullName>
    </submittedName>
</protein>
<evidence type="ECO:0000313" key="2">
    <source>
        <dbReference type="EMBL" id="TDD83032.1"/>
    </source>
</evidence>
<keyword evidence="1" id="KW-0812">Transmembrane</keyword>